<accession>A0A3D8J6B0</accession>
<dbReference type="EMBL" id="NXLX01000017">
    <property type="protein sequence ID" value="RDU72656.1"/>
    <property type="molecule type" value="Genomic_DNA"/>
</dbReference>
<keyword evidence="14 17" id="KW-0676">Redox-active center</keyword>
<dbReference type="GO" id="GO:0046872">
    <property type="term" value="F:metal ion binding"/>
    <property type="evidence" value="ECO:0007669"/>
    <property type="project" value="UniProtKB-KW"/>
</dbReference>
<dbReference type="RefSeq" id="WP_115579414.1">
    <property type="nucleotide sequence ID" value="NZ_NXLX01000017.1"/>
</dbReference>
<name>A0A3D8J6B0_9HELI</name>
<evidence type="ECO:0000256" key="17">
    <source>
        <dbReference type="HAMAP-Rule" id="MF_02089"/>
    </source>
</evidence>
<evidence type="ECO:0000256" key="6">
    <source>
        <dbReference type="ARBA" id="ARBA00022485"/>
    </source>
</evidence>
<evidence type="ECO:0000256" key="12">
    <source>
        <dbReference type="ARBA" id="ARBA00023014"/>
    </source>
</evidence>
<proteinExistence type="inferred from homology"/>
<dbReference type="GO" id="GO:0008616">
    <property type="term" value="P:tRNA queuosine(34) biosynthetic process"/>
    <property type="evidence" value="ECO:0007669"/>
    <property type="project" value="UniProtKB-UniRule"/>
</dbReference>
<comment type="similarity">
    <text evidence="3 17">Belongs to the QueH family.</text>
</comment>
<keyword evidence="6 17" id="KW-0004">4Fe-4S</keyword>
<dbReference type="GO" id="GO:0051539">
    <property type="term" value="F:4 iron, 4 sulfur cluster binding"/>
    <property type="evidence" value="ECO:0007669"/>
    <property type="project" value="UniProtKB-UniRule"/>
</dbReference>
<feature type="binding site" evidence="17">
    <location>
        <position position="90"/>
    </location>
    <ligand>
        <name>[4Fe-4S] cluster</name>
        <dbReference type="ChEBI" id="CHEBI:49883"/>
    </ligand>
</feature>
<comment type="function">
    <text evidence="1 17">Catalyzes the conversion of epoxyqueuosine (oQ) to queuosine (Q), which is a hypermodified base found in the wobble positions of tRNA(Asp), tRNA(Asn), tRNA(His) and tRNA(Tyr).</text>
</comment>
<organism evidence="18 19">
    <name type="scientific">Helicobacter anseris</name>
    <dbReference type="NCBI Taxonomy" id="375926"/>
    <lineage>
        <taxon>Bacteria</taxon>
        <taxon>Pseudomonadati</taxon>
        <taxon>Campylobacterota</taxon>
        <taxon>Epsilonproteobacteria</taxon>
        <taxon>Campylobacterales</taxon>
        <taxon>Helicobacteraceae</taxon>
        <taxon>Helicobacter</taxon>
    </lineage>
</organism>
<dbReference type="GO" id="GO:0052693">
    <property type="term" value="F:epoxyqueuosine reductase activity"/>
    <property type="evidence" value="ECO:0007669"/>
    <property type="project" value="UniProtKB-UniRule"/>
</dbReference>
<evidence type="ECO:0000256" key="3">
    <source>
        <dbReference type="ARBA" id="ARBA00008207"/>
    </source>
</evidence>
<keyword evidence="7 17" id="KW-0819">tRNA processing</keyword>
<keyword evidence="10 17" id="KW-0560">Oxidoreductase</keyword>
<evidence type="ECO:0000256" key="11">
    <source>
        <dbReference type="ARBA" id="ARBA00023004"/>
    </source>
</evidence>
<dbReference type="AlphaFoldDB" id="A0A3D8J6B0"/>
<dbReference type="Pfam" id="PF02677">
    <property type="entry name" value="QueH"/>
    <property type="match status" value="1"/>
</dbReference>
<evidence type="ECO:0000256" key="1">
    <source>
        <dbReference type="ARBA" id="ARBA00002268"/>
    </source>
</evidence>
<evidence type="ECO:0000256" key="15">
    <source>
        <dbReference type="ARBA" id="ARBA00031446"/>
    </source>
</evidence>
<keyword evidence="19" id="KW-1185">Reference proteome</keyword>
<evidence type="ECO:0000256" key="9">
    <source>
        <dbReference type="ARBA" id="ARBA00022785"/>
    </source>
</evidence>
<dbReference type="EC" id="1.17.99.6" evidence="4 17"/>
<evidence type="ECO:0000313" key="19">
    <source>
        <dbReference type="Proteomes" id="UP000256695"/>
    </source>
</evidence>
<evidence type="ECO:0000256" key="7">
    <source>
        <dbReference type="ARBA" id="ARBA00022694"/>
    </source>
</evidence>
<comment type="catalytic activity">
    <reaction evidence="16 17">
        <text>epoxyqueuosine(34) in tRNA + AH2 = queuosine(34) in tRNA + A + H2O</text>
        <dbReference type="Rhea" id="RHEA:32159"/>
        <dbReference type="Rhea" id="RHEA-COMP:18571"/>
        <dbReference type="Rhea" id="RHEA-COMP:18582"/>
        <dbReference type="ChEBI" id="CHEBI:13193"/>
        <dbReference type="ChEBI" id="CHEBI:15377"/>
        <dbReference type="ChEBI" id="CHEBI:17499"/>
        <dbReference type="ChEBI" id="CHEBI:194431"/>
        <dbReference type="ChEBI" id="CHEBI:194443"/>
        <dbReference type="EC" id="1.17.99.6"/>
    </reaction>
</comment>
<feature type="binding site" evidence="17">
    <location>
        <position position="6"/>
    </location>
    <ligand>
        <name>[4Fe-4S] cluster</name>
        <dbReference type="ChEBI" id="CHEBI:49883"/>
    </ligand>
</feature>
<comment type="caution">
    <text evidence="18">The sequence shown here is derived from an EMBL/GenBank/DDBJ whole genome shotgun (WGS) entry which is preliminary data.</text>
</comment>
<evidence type="ECO:0000313" key="18">
    <source>
        <dbReference type="EMBL" id="RDU72656.1"/>
    </source>
</evidence>
<evidence type="ECO:0000256" key="14">
    <source>
        <dbReference type="ARBA" id="ARBA00023284"/>
    </source>
</evidence>
<reference evidence="18 19" key="1">
    <citation type="submission" date="2018-04" db="EMBL/GenBank/DDBJ databases">
        <title>Novel Campyloabacter and Helicobacter Species and Strains.</title>
        <authorList>
            <person name="Mannion A.J."/>
            <person name="Shen Z."/>
            <person name="Fox J.G."/>
        </authorList>
    </citation>
    <scope>NUCLEOTIDE SEQUENCE [LARGE SCALE GENOMIC DNA]</scope>
    <source>
        <strain evidence="18 19">MIT 04-9362</strain>
    </source>
</reference>
<protein>
    <recommendedName>
        <fullName evidence="5 17">Epoxyqueuosine reductase QueH</fullName>
        <ecNumber evidence="4 17">1.17.99.6</ecNumber>
    </recommendedName>
    <alternativeName>
        <fullName evidence="15 17">Queuosine biosynthesis protein QueH</fullName>
    </alternativeName>
</protein>
<dbReference type="HAMAP" id="MF_02089">
    <property type="entry name" value="QueH"/>
    <property type="match status" value="1"/>
</dbReference>
<dbReference type="PANTHER" id="PTHR36701">
    <property type="entry name" value="EPOXYQUEUOSINE REDUCTASE QUEH"/>
    <property type="match status" value="1"/>
</dbReference>
<keyword evidence="12 17" id="KW-0411">Iron-sulfur</keyword>
<evidence type="ECO:0000256" key="5">
    <source>
        <dbReference type="ARBA" id="ARBA00016895"/>
    </source>
</evidence>
<evidence type="ECO:0000256" key="16">
    <source>
        <dbReference type="ARBA" id="ARBA00047415"/>
    </source>
</evidence>
<evidence type="ECO:0000256" key="13">
    <source>
        <dbReference type="ARBA" id="ARBA00023157"/>
    </source>
</evidence>
<feature type="binding site" evidence="17">
    <location>
        <position position="87"/>
    </location>
    <ligand>
        <name>[4Fe-4S] cluster</name>
        <dbReference type="ChEBI" id="CHEBI:49883"/>
    </ligand>
</feature>
<evidence type="ECO:0000256" key="4">
    <source>
        <dbReference type="ARBA" id="ARBA00012622"/>
    </source>
</evidence>
<dbReference type="OrthoDB" id="9801033at2"/>
<evidence type="ECO:0000256" key="8">
    <source>
        <dbReference type="ARBA" id="ARBA00022723"/>
    </source>
</evidence>
<dbReference type="PANTHER" id="PTHR36701:SF1">
    <property type="entry name" value="EPOXYQUEUOSINE REDUCTASE QUEH"/>
    <property type="match status" value="1"/>
</dbReference>
<evidence type="ECO:0000256" key="2">
    <source>
        <dbReference type="ARBA" id="ARBA00004691"/>
    </source>
</evidence>
<keyword evidence="11 17" id="KW-0408">Iron</keyword>
<keyword evidence="9 17" id="KW-0671">Queuosine biosynthesis</keyword>
<dbReference type="InterPro" id="IPR003828">
    <property type="entry name" value="QueH"/>
</dbReference>
<gene>
    <name evidence="17" type="primary">queH</name>
    <name evidence="18" type="ORF">CQA57_06430</name>
</gene>
<feature type="binding site" evidence="17">
    <location>
        <position position="7"/>
    </location>
    <ligand>
        <name>[4Fe-4S] cluster</name>
        <dbReference type="ChEBI" id="CHEBI:49883"/>
    </ligand>
</feature>
<dbReference type="Proteomes" id="UP000256695">
    <property type="component" value="Unassembled WGS sequence"/>
</dbReference>
<dbReference type="UniPathway" id="UPA00392"/>
<evidence type="ECO:0000256" key="10">
    <source>
        <dbReference type="ARBA" id="ARBA00023002"/>
    </source>
</evidence>
<keyword evidence="8 17" id="KW-0479">Metal-binding</keyword>
<keyword evidence="13 17" id="KW-1015">Disulfide bond</keyword>
<comment type="pathway">
    <text evidence="2 17">tRNA modification; tRNA-queuosine biosynthesis.</text>
</comment>
<sequence length="380" mass="44378">MLVHICCSVDSHYFLSRLRELYPEERLRGFFYNPNIHPKSEHDLRLDDVKRSCKMLGIELFVGEYDTQNWFDGVVGLEDEPEKGKRCNKCFDIRLIVSAQQAKKLKEERFTTTLLSSPMKEQKILFAQGDQIAQEYGLDFIKVNVRANGGVQEQNLLAKKDNLYRQNYCGCKFALGQQRDKQGKISLEMMSDILQTDSLGSIEERRAEFHKRDVLEQDNKPYLLVQRKYQVYRNLKCLLQKQNGENILSYALVNSQSKKKTTIGEVSWLQPKLDLDLSILKAYEDKKIQIGFSRKEDSVFVPLDFVNLVCKKNFLNFLDFRANPLSIDEEFFLRHLLCGYQSINPILIVDSKFLDSITIEIQSLFQEESIFRVTELYNKN</sequence>
<feature type="disulfide bond" description="Redox-active" evidence="17">
    <location>
        <begin position="169"/>
        <end position="171"/>
    </location>
</feature>